<organism evidence="1 2">
    <name type="scientific">Kingdonia uniflora</name>
    <dbReference type="NCBI Taxonomy" id="39325"/>
    <lineage>
        <taxon>Eukaryota</taxon>
        <taxon>Viridiplantae</taxon>
        <taxon>Streptophyta</taxon>
        <taxon>Embryophyta</taxon>
        <taxon>Tracheophyta</taxon>
        <taxon>Spermatophyta</taxon>
        <taxon>Magnoliopsida</taxon>
        <taxon>Ranunculales</taxon>
        <taxon>Circaeasteraceae</taxon>
        <taxon>Kingdonia</taxon>
    </lineage>
</organism>
<evidence type="ECO:0000313" key="1">
    <source>
        <dbReference type="EMBL" id="KAF6176744.1"/>
    </source>
</evidence>
<dbReference type="AlphaFoldDB" id="A0A7J7PC80"/>
<reference evidence="1 2" key="1">
    <citation type="journal article" date="2020" name="IScience">
        <title>Genome Sequencing of the Endangered Kingdonia uniflora (Circaeasteraceae, Ranunculales) Reveals Potential Mechanisms of Evolutionary Specialization.</title>
        <authorList>
            <person name="Sun Y."/>
            <person name="Deng T."/>
            <person name="Zhang A."/>
            <person name="Moore M.J."/>
            <person name="Landis J.B."/>
            <person name="Lin N."/>
            <person name="Zhang H."/>
            <person name="Zhang X."/>
            <person name="Huang J."/>
            <person name="Zhang X."/>
            <person name="Sun H."/>
            <person name="Wang H."/>
        </authorList>
    </citation>
    <scope>NUCLEOTIDE SEQUENCE [LARGE SCALE GENOMIC DNA]</scope>
    <source>
        <strain evidence="1">TB1705</strain>
        <tissue evidence="1">Leaf</tissue>
    </source>
</reference>
<comment type="caution">
    <text evidence="1">The sequence shown here is derived from an EMBL/GenBank/DDBJ whole genome shotgun (WGS) entry which is preliminary data.</text>
</comment>
<proteinExistence type="predicted"/>
<dbReference type="Proteomes" id="UP000541444">
    <property type="component" value="Unassembled WGS sequence"/>
</dbReference>
<sequence>MLVGIWPLREERGCPRRFHCSNQQRLVNVSMLNLGKIGLTRAPKKCFTLYGNRVTRIQRAGSWPWSRTISWNGSTPCRCSYSSCLIQAMKGINESKEYTILSSNAIEIVSWCLTLEHKHLPHPINYKMNHIPAMKKPFT</sequence>
<dbReference type="EMBL" id="JACGCM010000049">
    <property type="protein sequence ID" value="KAF6176744.1"/>
    <property type="molecule type" value="Genomic_DNA"/>
</dbReference>
<keyword evidence="2" id="KW-1185">Reference proteome</keyword>
<accession>A0A7J7PC80</accession>
<gene>
    <name evidence="1" type="ORF">GIB67_031555</name>
</gene>
<protein>
    <submittedName>
        <fullName evidence="1">Uncharacterized protein</fullName>
    </submittedName>
</protein>
<evidence type="ECO:0000313" key="2">
    <source>
        <dbReference type="Proteomes" id="UP000541444"/>
    </source>
</evidence>
<name>A0A7J7PC80_9MAGN</name>
<feature type="non-terminal residue" evidence="1">
    <location>
        <position position="139"/>
    </location>
</feature>